<evidence type="ECO:0000313" key="3">
    <source>
        <dbReference type="Proteomes" id="UP000034883"/>
    </source>
</evidence>
<accession>A0A0F6W9D0</accession>
<evidence type="ECO:0000256" key="1">
    <source>
        <dbReference type="SAM" id="MobiDB-lite"/>
    </source>
</evidence>
<gene>
    <name evidence="2" type="ORF">DB32_007826</name>
</gene>
<organism evidence="2 3">
    <name type="scientific">Sandaracinus amylolyticus</name>
    <dbReference type="NCBI Taxonomy" id="927083"/>
    <lineage>
        <taxon>Bacteria</taxon>
        <taxon>Pseudomonadati</taxon>
        <taxon>Myxococcota</taxon>
        <taxon>Polyangia</taxon>
        <taxon>Polyangiales</taxon>
        <taxon>Sandaracinaceae</taxon>
        <taxon>Sandaracinus</taxon>
    </lineage>
</organism>
<dbReference type="AlphaFoldDB" id="A0A0F6W9D0"/>
<dbReference type="Proteomes" id="UP000034883">
    <property type="component" value="Chromosome"/>
</dbReference>
<sequence>MLATMVGIVRKGPGWPDRLPPPPRARQGDPACAKCGEPVAPDERDAGEPVRHLVCDTQVRGALLRRIEASRAVHRAAAALAAVPAVQAKLTADIAALPDACDVGDALAFLARARVVVECSSELSPQQRRVAISFVDATIRKLGG</sequence>
<reference evidence="2 3" key="1">
    <citation type="submission" date="2015-03" db="EMBL/GenBank/DDBJ databases">
        <title>Genome assembly of Sandaracinus amylolyticus DSM 53668.</title>
        <authorList>
            <person name="Sharma G."/>
            <person name="Subramanian S."/>
        </authorList>
    </citation>
    <scope>NUCLEOTIDE SEQUENCE [LARGE SCALE GENOMIC DNA]</scope>
    <source>
        <strain evidence="2 3">DSM 53668</strain>
    </source>
</reference>
<keyword evidence="3" id="KW-1185">Reference proteome</keyword>
<protein>
    <submittedName>
        <fullName evidence="2">Uncharacterized protein</fullName>
    </submittedName>
</protein>
<name>A0A0F6W9D0_9BACT</name>
<feature type="region of interest" description="Disordered" evidence="1">
    <location>
        <begin position="12"/>
        <end position="47"/>
    </location>
</feature>
<dbReference type="STRING" id="927083.DB32_007826"/>
<evidence type="ECO:0000313" key="2">
    <source>
        <dbReference type="EMBL" id="AKF10677.1"/>
    </source>
</evidence>
<dbReference type="EMBL" id="CP011125">
    <property type="protein sequence ID" value="AKF10677.1"/>
    <property type="molecule type" value="Genomic_DNA"/>
</dbReference>
<dbReference type="KEGG" id="samy:DB32_007826"/>
<proteinExistence type="predicted"/>